<evidence type="ECO:0000256" key="8">
    <source>
        <dbReference type="ARBA" id="ARBA00022694"/>
    </source>
</evidence>
<accession>A0A7G9WKN0</accession>
<evidence type="ECO:0000256" key="9">
    <source>
        <dbReference type="ARBA" id="ARBA00022723"/>
    </source>
</evidence>
<dbReference type="RefSeq" id="WP_212508311.1">
    <property type="nucleotide sequence ID" value="NZ_CP060696.1"/>
</dbReference>
<dbReference type="AlphaFoldDB" id="A0A7G9WKN0"/>
<feature type="binding site" evidence="12">
    <location>
        <begin position="216"/>
        <end position="218"/>
    </location>
    <ligand>
        <name>S-adenosyl-L-methionine</name>
        <dbReference type="ChEBI" id="CHEBI:59789"/>
    </ligand>
</feature>
<dbReference type="EMBL" id="CP060696">
    <property type="protein sequence ID" value="QNO19242.1"/>
    <property type="molecule type" value="Genomic_DNA"/>
</dbReference>
<reference evidence="14 15" key="1">
    <citation type="submission" date="2020-08" db="EMBL/GenBank/DDBJ databases">
        <authorList>
            <person name="Ren C."/>
            <person name="Gu Y."/>
            <person name="Xu Y."/>
        </authorList>
    </citation>
    <scope>NUCLEOTIDE SEQUENCE [LARGE SCALE GENOMIC DNA]</scope>
    <source>
        <strain evidence="14 15">LBM18003</strain>
    </source>
</reference>
<organism evidence="14 15">
    <name type="scientific">Caproicibacterium amylolyticum</name>
    <dbReference type="NCBI Taxonomy" id="2766537"/>
    <lineage>
        <taxon>Bacteria</taxon>
        <taxon>Bacillati</taxon>
        <taxon>Bacillota</taxon>
        <taxon>Clostridia</taxon>
        <taxon>Eubacteriales</taxon>
        <taxon>Oscillospiraceae</taxon>
        <taxon>Caproicibacterium</taxon>
    </lineage>
</organism>
<dbReference type="InterPro" id="IPR027492">
    <property type="entry name" value="RNA_MTrfase_RlmN"/>
</dbReference>
<dbReference type="SFLD" id="SFLDS00029">
    <property type="entry name" value="Radical_SAM"/>
    <property type="match status" value="1"/>
</dbReference>
<comment type="miscellaneous">
    <text evidence="12">Reaction proceeds by a ping-pong mechanism involving intermediate methylation of a conserved cysteine residue.</text>
</comment>
<feature type="binding site" evidence="12">
    <location>
        <position position="193"/>
    </location>
    <ligand>
        <name>S-adenosyl-L-methionine</name>
        <dbReference type="ChEBI" id="CHEBI:59789"/>
    </ligand>
</feature>
<dbReference type="SUPFAM" id="SSF102114">
    <property type="entry name" value="Radical SAM enzymes"/>
    <property type="match status" value="1"/>
</dbReference>
<dbReference type="InterPro" id="IPR058240">
    <property type="entry name" value="rSAM_sf"/>
</dbReference>
<comment type="function">
    <text evidence="12">Specifically methylates position 2 of adenine 2503 in 23S rRNA and position 2 of adenine 37 in tRNAs.</text>
</comment>
<evidence type="ECO:0000313" key="15">
    <source>
        <dbReference type="Proteomes" id="UP000516046"/>
    </source>
</evidence>
<dbReference type="GO" id="GO:0070040">
    <property type="term" value="F:rRNA (adenine(2503)-C2-)-methyltransferase activity"/>
    <property type="evidence" value="ECO:0007669"/>
    <property type="project" value="UniProtKB-UniRule"/>
</dbReference>
<dbReference type="InterPro" id="IPR048641">
    <property type="entry name" value="RlmN_N"/>
</dbReference>
<feature type="binding site" evidence="12">
    <location>
        <position position="292"/>
    </location>
    <ligand>
        <name>S-adenosyl-L-methionine</name>
        <dbReference type="ChEBI" id="CHEBI:59789"/>
    </ligand>
</feature>
<comment type="similarity">
    <text evidence="12">Belongs to the radical SAM superfamily. RlmN family.</text>
</comment>
<keyword evidence="7 12" id="KW-0949">S-adenosyl-L-methionine</keyword>
<evidence type="ECO:0000259" key="13">
    <source>
        <dbReference type="PROSITE" id="PS51918"/>
    </source>
</evidence>
<feature type="active site" description="Proton acceptor" evidence="12">
    <location>
        <position position="94"/>
    </location>
</feature>
<dbReference type="EC" id="2.1.1.192" evidence="12"/>
<dbReference type="InterPro" id="IPR007197">
    <property type="entry name" value="rSAM"/>
</dbReference>
<dbReference type="Pfam" id="PF21016">
    <property type="entry name" value="RlmN_N"/>
    <property type="match status" value="1"/>
</dbReference>
<dbReference type="Pfam" id="PF04055">
    <property type="entry name" value="Radical_SAM"/>
    <property type="match status" value="1"/>
</dbReference>
<evidence type="ECO:0000256" key="11">
    <source>
        <dbReference type="ARBA" id="ARBA00023014"/>
    </source>
</evidence>
<comment type="subcellular location">
    <subcellularLocation>
        <location evidence="1 12">Cytoplasm</location>
    </subcellularLocation>
</comment>
<dbReference type="HAMAP" id="MF_01849">
    <property type="entry name" value="RNA_methyltr_RlmN"/>
    <property type="match status" value="1"/>
</dbReference>
<feature type="binding site" evidence="12">
    <location>
        <position position="118"/>
    </location>
    <ligand>
        <name>[4Fe-4S] cluster</name>
        <dbReference type="ChEBI" id="CHEBI:49883"/>
        <note>4Fe-4S-S-AdoMet</note>
    </ligand>
</feature>
<keyword evidence="11 12" id="KW-0411">Iron-sulfur</keyword>
<evidence type="ECO:0000256" key="10">
    <source>
        <dbReference type="ARBA" id="ARBA00023004"/>
    </source>
</evidence>
<dbReference type="PANTHER" id="PTHR30544">
    <property type="entry name" value="23S RRNA METHYLTRANSFERASE"/>
    <property type="match status" value="1"/>
</dbReference>
<dbReference type="InterPro" id="IPR004383">
    <property type="entry name" value="rRNA_lsu_MTrfase_RlmN/Cfr"/>
</dbReference>
<dbReference type="PIRSF" id="PIRSF006004">
    <property type="entry name" value="CHP00048"/>
    <property type="match status" value="1"/>
</dbReference>
<evidence type="ECO:0000256" key="3">
    <source>
        <dbReference type="ARBA" id="ARBA00022490"/>
    </source>
</evidence>
<dbReference type="CDD" id="cd01335">
    <property type="entry name" value="Radical_SAM"/>
    <property type="match status" value="1"/>
</dbReference>
<evidence type="ECO:0000256" key="2">
    <source>
        <dbReference type="ARBA" id="ARBA00022485"/>
    </source>
</evidence>
<feature type="binding site" evidence="12">
    <location>
        <position position="114"/>
    </location>
    <ligand>
        <name>[4Fe-4S] cluster</name>
        <dbReference type="ChEBI" id="CHEBI:49883"/>
        <note>4Fe-4S-S-AdoMet</note>
    </ligand>
</feature>
<dbReference type="SFLD" id="SFLDG01062">
    <property type="entry name" value="methyltransferase_(Class_A)"/>
    <property type="match status" value="1"/>
</dbReference>
<name>A0A7G9WKN0_9FIRM</name>
<dbReference type="NCBIfam" id="TIGR00048">
    <property type="entry name" value="rRNA_mod_RlmN"/>
    <property type="match status" value="1"/>
</dbReference>
<dbReference type="Gene3D" id="3.20.20.70">
    <property type="entry name" value="Aldolase class I"/>
    <property type="match status" value="1"/>
</dbReference>
<evidence type="ECO:0000256" key="1">
    <source>
        <dbReference type="ARBA" id="ARBA00004496"/>
    </source>
</evidence>
<keyword evidence="6 12" id="KW-0808">Transferase</keyword>
<dbReference type="GO" id="GO:0005737">
    <property type="term" value="C:cytoplasm"/>
    <property type="evidence" value="ECO:0007669"/>
    <property type="project" value="UniProtKB-SubCell"/>
</dbReference>
<dbReference type="InterPro" id="IPR013785">
    <property type="entry name" value="Aldolase_TIM"/>
</dbReference>
<dbReference type="GO" id="GO:0030488">
    <property type="term" value="P:tRNA methylation"/>
    <property type="evidence" value="ECO:0007669"/>
    <property type="project" value="UniProtKB-UniRule"/>
</dbReference>
<gene>
    <name evidence="12 14" type="primary">rlmN</name>
    <name evidence="14" type="ORF">H6X83_06480</name>
</gene>
<evidence type="ECO:0000256" key="5">
    <source>
        <dbReference type="ARBA" id="ARBA00022603"/>
    </source>
</evidence>
<dbReference type="Proteomes" id="UP000516046">
    <property type="component" value="Chromosome"/>
</dbReference>
<feature type="binding site" evidence="12">
    <location>
        <position position="121"/>
    </location>
    <ligand>
        <name>[4Fe-4S] cluster</name>
        <dbReference type="ChEBI" id="CHEBI:49883"/>
        <note>4Fe-4S-S-AdoMet</note>
    </ligand>
</feature>
<dbReference type="GO" id="GO:0002935">
    <property type="term" value="F:tRNA (adenine(37)-C2)-methyltransferase activity"/>
    <property type="evidence" value="ECO:0007669"/>
    <property type="project" value="UniProtKB-UniRule"/>
</dbReference>
<dbReference type="KEGG" id="caml:H6X83_06480"/>
<comment type="catalytic activity">
    <reaction evidence="12">
        <text>adenosine(2503) in 23S rRNA + 2 reduced [2Fe-2S]-[ferredoxin] + 2 S-adenosyl-L-methionine = 2-methyladenosine(2503) in 23S rRNA + 5'-deoxyadenosine + L-methionine + 2 oxidized [2Fe-2S]-[ferredoxin] + S-adenosyl-L-homocysteine</text>
        <dbReference type="Rhea" id="RHEA:42916"/>
        <dbReference type="Rhea" id="RHEA-COMP:10000"/>
        <dbReference type="Rhea" id="RHEA-COMP:10001"/>
        <dbReference type="Rhea" id="RHEA-COMP:10152"/>
        <dbReference type="Rhea" id="RHEA-COMP:10282"/>
        <dbReference type="ChEBI" id="CHEBI:17319"/>
        <dbReference type="ChEBI" id="CHEBI:33737"/>
        <dbReference type="ChEBI" id="CHEBI:33738"/>
        <dbReference type="ChEBI" id="CHEBI:57844"/>
        <dbReference type="ChEBI" id="CHEBI:57856"/>
        <dbReference type="ChEBI" id="CHEBI:59789"/>
        <dbReference type="ChEBI" id="CHEBI:74411"/>
        <dbReference type="ChEBI" id="CHEBI:74497"/>
        <dbReference type="EC" id="2.1.1.192"/>
    </reaction>
</comment>
<dbReference type="GO" id="GO:0019843">
    <property type="term" value="F:rRNA binding"/>
    <property type="evidence" value="ECO:0007669"/>
    <property type="project" value="UniProtKB-UniRule"/>
</dbReference>
<comment type="catalytic activity">
    <reaction evidence="12">
        <text>adenosine(37) in tRNA + 2 reduced [2Fe-2S]-[ferredoxin] + 2 S-adenosyl-L-methionine = 2-methyladenosine(37) in tRNA + 5'-deoxyadenosine + L-methionine + 2 oxidized [2Fe-2S]-[ferredoxin] + S-adenosyl-L-homocysteine</text>
        <dbReference type="Rhea" id="RHEA:43332"/>
        <dbReference type="Rhea" id="RHEA-COMP:10000"/>
        <dbReference type="Rhea" id="RHEA-COMP:10001"/>
        <dbReference type="Rhea" id="RHEA-COMP:10162"/>
        <dbReference type="Rhea" id="RHEA-COMP:10485"/>
        <dbReference type="ChEBI" id="CHEBI:17319"/>
        <dbReference type="ChEBI" id="CHEBI:33737"/>
        <dbReference type="ChEBI" id="CHEBI:33738"/>
        <dbReference type="ChEBI" id="CHEBI:57844"/>
        <dbReference type="ChEBI" id="CHEBI:57856"/>
        <dbReference type="ChEBI" id="CHEBI:59789"/>
        <dbReference type="ChEBI" id="CHEBI:74411"/>
        <dbReference type="ChEBI" id="CHEBI:74497"/>
        <dbReference type="EC" id="2.1.1.192"/>
    </reaction>
</comment>
<dbReference type="Gene3D" id="1.10.150.530">
    <property type="match status" value="1"/>
</dbReference>
<comment type="cofactor">
    <cofactor evidence="12">
        <name>[4Fe-4S] cluster</name>
        <dbReference type="ChEBI" id="CHEBI:49883"/>
    </cofactor>
    <text evidence="12">Binds 1 [4Fe-4S] cluster. The cluster is coordinated with 3 cysteines and an exchangeable S-adenosyl-L-methionine.</text>
</comment>
<sequence length="350" mass="39479">MEQLQDIRSMTQRELTAEFAALGQPAYRAKQVFSWLQKSGVQSFDEMTNISKALRQELAQRYYIANAGIAQRLVSKIDTTRKYLFRLHDEELVESVLMDYHHGRSNCISTQVGCRMNCSFCATGRSGYARNLTAGEMIAQVQTAQRDGGARVSNIVLMGMGEPLDNYDNVLRFLELVSDPDGMNIGMRHISLSTCGLVDRIYDLAEHKFQLTLSVSLHAPNDEIRRQTMPVSRKFSIEELLQACKHYAEVTGRRISYEYAMIQGINDSDSCAQELAGRLEGTLCHVNLIPVNSVAGARYHKSSVERQKSFIKILERHGITATVRRTLGSDINASCGQLRRRKQEEVSHHV</sequence>
<keyword evidence="12" id="KW-1015">Disulfide bond</keyword>
<keyword evidence="5 12" id="KW-0489">Methyltransferase</keyword>
<dbReference type="GO" id="GO:0000049">
    <property type="term" value="F:tRNA binding"/>
    <property type="evidence" value="ECO:0007669"/>
    <property type="project" value="UniProtKB-UniRule"/>
</dbReference>
<evidence type="ECO:0000256" key="7">
    <source>
        <dbReference type="ARBA" id="ARBA00022691"/>
    </source>
</evidence>
<dbReference type="InterPro" id="IPR040072">
    <property type="entry name" value="Methyltransferase_A"/>
</dbReference>
<evidence type="ECO:0000256" key="6">
    <source>
        <dbReference type="ARBA" id="ARBA00022679"/>
    </source>
</evidence>
<dbReference type="GO" id="GO:0051539">
    <property type="term" value="F:4 iron, 4 sulfur cluster binding"/>
    <property type="evidence" value="ECO:0007669"/>
    <property type="project" value="UniProtKB-UniRule"/>
</dbReference>
<protein>
    <recommendedName>
        <fullName evidence="12">Probable dual-specificity RNA methyltransferase RlmN</fullName>
        <ecNumber evidence="12">2.1.1.192</ecNumber>
    </recommendedName>
    <alternativeName>
        <fullName evidence="12">23S rRNA (adenine(2503)-C(2))-methyltransferase</fullName>
    </alternativeName>
    <alternativeName>
        <fullName evidence="12">23S rRNA m2A2503 methyltransferase</fullName>
    </alternativeName>
    <alternativeName>
        <fullName evidence="12">Ribosomal RNA large subunit methyltransferase N</fullName>
    </alternativeName>
    <alternativeName>
        <fullName evidence="12">tRNA (adenine(37)-C(2))-methyltransferase</fullName>
    </alternativeName>
    <alternativeName>
        <fullName evidence="12">tRNA m2A37 methyltransferase</fullName>
    </alternativeName>
</protein>
<keyword evidence="10 12" id="KW-0408">Iron</keyword>
<keyword evidence="9 12" id="KW-0479">Metal-binding</keyword>
<keyword evidence="15" id="KW-1185">Reference proteome</keyword>
<keyword evidence="8 12" id="KW-0819">tRNA processing</keyword>
<evidence type="ECO:0000256" key="12">
    <source>
        <dbReference type="HAMAP-Rule" id="MF_01849"/>
    </source>
</evidence>
<keyword evidence="3 12" id="KW-0963">Cytoplasm</keyword>
<dbReference type="SFLD" id="SFLDF00275">
    <property type="entry name" value="adenosine_C2_methyltransferase"/>
    <property type="match status" value="1"/>
</dbReference>
<proteinExistence type="inferred from homology"/>
<feature type="binding site" evidence="12">
    <location>
        <begin position="161"/>
        <end position="162"/>
    </location>
    <ligand>
        <name>S-adenosyl-L-methionine</name>
        <dbReference type="ChEBI" id="CHEBI:59789"/>
    </ligand>
</feature>
<feature type="active site" description="S-methylcysteine intermediate" evidence="12">
    <location>
        <position position="335"/>
    </location>
</feature>
<dbReference type="GO" id="GO:0046872">
    <property type="term" value="F:metal ion binding"/>
    <property type="evidence" value="ECO:0007669"/>
    <property type="project" value="UniProtKB-KW"/>
</dbReference>
<comment type="caution">
    <text evidence="12">Lacks conserved residue(s) required for the propagation of feature annotation.</text>
</comment>
<dbReference type="FunFam" id="3.20.20.70:FF:000014">
    <property type="entry name" value="Probable dual-specificity RNA methyltransferase RlmN"/>
    <property type="match status" value="1"/>
</dbReference>
<dbReference type="PROSITE" id="PS51918">
    <property type="entry name" value="RADICAL_SAM"/>
    <property type="match status" value="1"/>
</dbReference>
<keyword evidence="2 12" id="KW-0004">4Fe-4S</keyword>
<evidence type="ECO:0000256" key="4">
    <source>
        <dbReference type="ARBA" id="ARBA00022552"/>
    </source>
</evidence>
<dbReference type="PANTHER" id="PTHR30544:SF5">
    <property type="entry name" value="RADICAL SAM CORE DOMAIN-CONTAINING PROTEIN"/>
    <property type="match status" value="1"/>
</dbReference>
<dbReference type="GO" id="GO:0070475">
    <property type="term" value="P:rRNA base methylation"/>
    <property type="evidence" value="ECO:0007669"/>
    <property type="project" value="UniProtKB-UniRule"/>
</dbReference>
<feature type="domain" description="Radical SAM core" evidence="13">
    <location>
        <begin position="100"/>
        <end position="330"/>
    </location>
</feature>
<evidence type="ECO:0000313" key="14">
    <source>
        <dbReference type="EMBL" id="QNO19242.1"/>
    </source>
</evidence>
<keyword evidence="4 12" id="KW-0698">rRNA processing</keyword>